<dbReference type="AlphaFoldDB" id="A0A1A9KJD2"/>
<dbReference type="EMBL" id="CP015878">
    <property type="protein sequence ID" value="ANI17632.1"/>
    <property type="molecule type" value="Genomic_DNA"/>
</dbReference>
<evidence type="ECO:0000313" key="2">
    <source>
        <dbReference type="Proteomes" id="UP000077748"/>
    </source>
</evidence>
<proteinExistence type="predicted"/>
<reference evidence="1 2" key="1">
    <citation type="submission" date="2016-05" db="EMBL/GenBank/DDBJ databases">
        <title>Genome Sequence of Pseudomonas citronellolis Strain SJTE-3, an Estrogens and Persistent Organic Pollutants degradation strain.</title>
        <authorList>
            <person name="Liang R."/>
        </authorList>
    </citation>
    <scope>NUCLEOTIDE SEQUENCE [LARGE SCALE GENOMIC DNA]</scope>
    <source>
        <strain evidence="1 2">SJTE-3</strain>
    </source>
</reference>
<evidence type="ECO:0008006" key="3">
    <source>
        <dbReference type="Google" id="ProtNLM"/>
    </source>
</evidence>
<evidence type="ECO:0000313" key="1">
    <source>
        <dbReference type="EMBL" id="ANI17632.1"/>
    </source>
</evidence>
<dbReference type="RefSeq" id="WP_064584545.1">
    <property type="nucleotide sequence ID" value="NZ_CP015878.1"/>
</dbReference>
<accession>A0A1A9KJD2</accession>
<dbReference type="Proteomes" id="UP000077748">
    <property type="component" value="Chromosome"/>
</dbReference>
<protein>
    <recommendedName>
        <fullName evidence="3">DNA-binding protein</fullName>
    </recommendedName>
</protein>
<gene>
    <name evidence="1" type="ORF">A9C11_28215</name>
</gene>
<organism evidence="1 2">
    <name type="scientific">Pseudomonas citronellolis</name>
    <dbReference type="NCBI Taxonomy" id="53408"/>
    <lineage>
        <taxon>Bacteria</taxon>
        <taxon>Pseudomonadati</taxon>
        <taxon>Pseudomonadota</taxon>
        <taxon>Gammaproteobacteria</taxon>
        <taxon>Pseudomonadales</taxon>
        <taxon>Pseudomonadaceae</taxon>
        <taxon>Pseudomonas</taxon>
    </lineage>
</organism>
<sequence>MELEQIKVKELTAAPPLLPWKVFCAWIGMGSETETVRGWIRQGYLPTRRVGKYLMVNVALLNKQLLEEEDF</sequence>
<name>A0A1A9KJD2_9PSED</name>